<protein>
    <submittedName>
        <fullName evidence="1">Uncharacterized protein</fullName>
    </submittedName>
</protein>
<evidence type="ECO:0000313" key="2">
    <source>
        <dbReference type="Proteomes" id="UP000007151"/>
    </source>
</evidence>
<proteinExistence type="predicted"/>
<sequence length="93" mass="10876">MERKCGEQRPYFRKIFEEAKGSCRYSRELKSPTKRPPHAIRTRFTIKQACSTSDLSRRGYQESVRVMLNGYKRAAIASLQLVRCDTTHHTTPR</sequence>
<organism evidence="1 2">
    <name type="scientific">Danaus plexippus plexippus</name>
    <dbReference type="NCBI Taxonomy" id="278856"/>
    <lineage>
        <taxon>Eukaryota</taxon>
        <taxon>Metazoa</taxon>
        <taxon>Ecdysozoa</taxon>
        <taxon>Arthropoda</taxon>
        <taxon>Hexapoda</taxon>
        <taxon>Insecta</taxon>
        <taxon>Pterygota</taxon>
        <taxon>Neoptera</taxon>
        <taxon>Endopterygota</taxon>
        <taxon>Lepidoptera</taxon>
        <taxon>Glossata</taxon>
        <taxon>Ditrysia</taxon>
        <taxon>Papilionoidea</taxon>
        <taxon>Nymphalidae</taxon>
        <taxon>Danainae</taxon>
        <taxon>Danaini</taxon>
        <taxon>Danaina</taxon>
        <taxon>Danaus</taxon>
        <taxon>Danaus</taxon>
    </lineage>
</organism>
<reference evidence="1 2" key="1">
    <citation type="journal article" date="2011" name="Cell">
        <title>The monarch butterfly genome yields insights into long-distance migration.</title>
        <authorList>
            <person name="Zhan S."/>
            <person name="Merlin C."/>
            <person name="Boore J.L."/>
            <person name="Reppert S.M."/>
        </authorList>
    </citation>
    <scope>NUCLEOTIDE SEQUENCE [LARGE SCALE GENOMIC DNA]</scope>
    <source>
        <strain evidence="1">F-2</strain>
    </source>
</reference>
<keyword evidence="2" id="KW-1185">Reference proteome</keyword>
<dbReference type="KEGG" id="dpl:KGM_212174"/>
<dbReference type="InParanoid" id="A0A212F0N1"/>
<accession>A0A212F0N1</accession>
<dbReference type="Proteomes" id="UP000007151">
    <property type="component" value="Unassembled WGS sequence"/>
</dbReference>
<name>A0A212F0N1_DANPL</name>
<dbReference type="EMBL" id="AGBW02011059">
    <property type="protein sequence ID" value="OWR47290.1"/>
    <property type="molecule type" value="Genomic_DNA"/>
</dbReference>
<gene>
    <name evidence="1" type="ORF">KGM_212174</name>
</gene>
<comment type="caution">
    <text evidence="1">The sequence shown here is derived from an EMBL/GenBank/DDBJ whole genome shotgun (WGS) entry which is preliminary data.</text>
</comment>
<evidence type="ECO:0000313" key="1">
    <source>
        <dbReference type="EMBL" id="OWR47290.1"/>
    </source>
</evidence>
<dbReference type="AlphaFoldDB" id="A0A212F0N1"/>